<evidence type="ECO:0000313" key="19">
    <source>
        <dbReference type="EMBL" id="CAF2142374.1"/>
    </source>
</evidence>
<keyword evidence="13" id="KW-1015">Disulfide bond</keyword>
<dbReference type="Proteomes" id="UP000676336">
    <property type="component" value="Unassembled WGS sequence"/>
</dbReference>
<gene>
    <name evidence="20" type="ORF">BYL167_LOCUS8272</name>
    <name evidence="16" type="ORF">CJN711_LOCUS12653</name>
    <name evidence="21" type="ORF">GIL414_LOCUS11640</name>
    <name evidence="17" type="ORF">KQP761_LOCUS10637</name>
    <name evidence="18" type="ORF">MBJ925_LOCUS22409</name>
    <name evidence="23" type="ORF">OVN521_LOCUS16018</name>
    <name evidence="22" type="ORF">SMN809_LOCUS12220</name>
    <name evidence="19" type="ORF">WKI299_LOCUS28624</name>
</gene>
<evidence type="ECO:0000256" key="6">
    <source>
        <dbReference type="ARBA" id="ARBA00022499"/>
    </source>
</evidence>
<evidence type="ECO:0000256" key="12">
    <source>
        <dbReference type="ARBA" id="ARBA00023136"/>
    </source>
</evidence>
<dbReference type="InterPro" id="IPR008855">
    <property type="entry name" value="TRAP-delta"/>
</dbReference>
<dbReference type="OrthoDB" id="10055808at2759"/>
<sequence length="168" mass="18327">MLRLVLAILAVLAFAQGESCESPQFQVASYSTRDGRLAAESAAELEITVKCKSGKQPSTLYADINGQTVPCAQSIGSPGKYFVSIAVVSHKQLTSGRTTVRLYDDDSYSAMRKARTDEAVRAVKPFGTVELNHPGVSYGPWLPSEFFAVTIFGAVWWAAYRERSRILA</sequence>
<reference evidence="17" key="1">
    <citation type="submission" date="2021-02" db="EMBL/GenBank/DDBJ databases">
        <authorList>
            <person name="Nowell W R."/>
        </authorList>
    </citation>
    <scope>NUCLEOTIDE SEQUENCE</scope>
</reference>
<organism evidence="17 24">
    <name type="scientific">Rotaria magnacalcarata</name>
    <dbReference type="NCBI Taxonomy" id="392030"/>
    <lineage>
        <taxon>Eukaryota</taxon>
        <taxon>Metazoa</taxon>
        <taxon>Spiralia</taxon>
        <taxon>Gnathifera</taxon>
        <taxon>Rotifera</taxon>
        <taxon>Eurotatoria</taxon>
        <taxon>Bdelloidea</taxon>
        <taxon>Philodinida</taxon>
        <taxon>Philodinidae</taxon>
        <taxon>Rotaria</taxon>
    </lineage>
</organism>
<evidence type="ECO:0000256" key="11">
    <source>
        <dbReference type="ARBA" id="ARBA00022989"/>
    </source>
</evidence>
<evidence type="ECO:0000313" key="24">
    <source>
        <dbReference type="Proteomes" id="UP000663834"/>
    </source>
</evidence>
<dbReference type="Pfam" id="PF05404">
    <property type="entry name" value="TRAP-delta"/>
    <property type="match status" value="1"/>
</dbReference>
<keyword evidence="25" id="KW-1185">Reference proteome</keyword>
<evidence type="ECO:0000313" key="22">
    <source>
        <dbReference type="EMBL" id="CAF4006325.1"/>
    </source>
</evidence>
<dbReference type="Proteomes" id="UP000681720">
    <property type="component" value="Unassembled WGS sequence"/>
</dbReference>
<keyword evidence="10" id="KW-0832">Ubl conjugation</keyword>
<evidence type="ECO:0000313" key="20">
    <source>
        <dbReference type="EMBL" id="CAF3897139.1"/>
    </source>
</evidence>
<evidence type="ECO:0000256" key="7">
    <source>
        <dbReference type="ARBA" id="ARBA00022692"/>
    </source>
</evidence>
<evidence type="ECO:0000256" key="13">
    <source>
        <dbReference type="ARBA" id="ARBA00023157"/>
    </source>
</evidence>
<proteinExistence type="inferred from homology"/>
<dbReference type="AlphaFoldDB" id="A0A815MCG6"/>
<dbReference type="Proteomes" id="UP000663856">
    <property type="component" value="Unassembled WGS sequence"/>
</dbReference>
<dbReference type="EMBL" id="CAJOBI010004584">
    <property type="protein sequence ID" value="CAF4006325.1"/>
    <property type="molecule type" value="Genomic_DNA"/>
</dbReference>
<comment type="subunit">
    <text evidence="4">Heterotetramer of TRAP-alpha, TRAP-beta, TRAP-delta and TRAP-gamma.</text>
</comment>
<dbReference type="EMBL" id="CAJNRE010011469">
    <property type="protein sequence ID" value="CAF2101769.1"/>
    <property type="molecule type" value="Genomic_DNA"/>
</dbReference>
<accession>A0A815MCG6</accession>
<dbReference type="Proteomes" id="UP000663834">
    <property type="component" value="Unassembled WGS sequence"/>
</dbReference>
<evidence type="ECO:0000313" key="16">
    <source>
        <dbReference type="EMBL" id="CAF1213901.1"/>
    </source>
</evidence>
<protein>
    <recommendedName>
        <fullName evidence="5">Translocon-associated protein subunit delta</fullName>
    </recommendedName>
    <alternativeName>
        <fullName evidence="14">Signal sequence receptor subunit delta</fullName>
    </alternativeName>
</protein>
<evidence type="ECO:0000256" key="15">
    <source>
        <dbReference type="SAM" id="SignalP"/>
    </source>
</evidence>
<keyword evidence="11" id="KW-1133">Transmembrane helix</keyword>
<evidence type="ECO:0000256" key="10">
    <source>
        <dbReference type="ARBA" id="ARBA00022843"/>
    </source>
</evidence>
<dbReference type="EMBL" id="CAJNOW010004576">
    <property type="protein sequence ID" value="CAF1422304.1"/>
    <property type="molecule type" value="Genomic_DNA"/>
</dbReference>
<evidence type="ECO:0000256" key="14">
    <source>
        <dbReference type="ARBA" id="ARBA00031791"/>
    </source>
</evidence>
<dbReference type="Proteomes" id="UP000663824">
    <property type="component" value="Unassembled WGS sequence"/>
</dbReference>
<evidence type="ECO:0000256" key="3">
    <source>
        <dbReference type="ARBA" id="ARBA00009294"/>
    </source>
</evidence>
<dbReference type="EMBL" id="CAJOBJ010004390">
    <property type="protein sequence ID" value="CAF3998927.1"/>
    <property type="molecule type" value="Genomic_DNA"/>
</dbReference>
<dbReference type="EMBL" id="CAJOBH010002250">
    <property type="protein sequence ID" value="CAF3897139.1"/>
    <property type="molecule type" value="Genomic_DNA"/>
</dbReference>
<evidence type="ECO:0000313" key="23">
    <source>
        <dbReference type="EMBL" id="CAF4017920.1"/>
    </source>
</evidence>
<evidence type="ECO:0000313" key="25">
    <source>
        <dbReference type="Proteomes" id="UP000663866"/>
    </source>
</evidence>
<dbReference type="EMBL" id="CAJNRF010012583">
    <property type="protein sequence ID" value="CAF2142374.1"/>
    <property type="molecule type" value="Genomic_DNA"/>
</dbReference>
<evidence type="ECO:0000256" key="2">
    <source>
        <dbReference type="ARBA" id="ARBA00004115"/>
    </source>
</evidence>
<evidence type="ECO:0000256" key="9">
    <source>
        <dbReference type="ARBA" id="ARBA00022824"/>
    </source>
</evidence>
<evidence type="ECO:0000313" key="17">
    <source>
        <dbReference type="EMBL" id="CAF1422304.1"/>
    </source>
</evidence>
<keyword evidence="9" id="KW-0256">Endoplasmic reticulum</keyword>
<dbReference type="EMBL" id="CAJOBG010002616">
    <property type="protein sequence ID" value="CAF4017920.1"/>
    <property type="molecule type" value="Genomic_DNA"/>
</dbReference>
<dbReference type="PANTHER" id="PTHR12731:SF1">
    <property type="entry name" value="TRANSLOCON-ASSOCIATED PROTEIN SUBUNIT DELTA"/>
    <property type="match status" value="1"/>
</dbReference>
<feature type="signal peptide" evidence="15">
    <location>
        <begin position="1"/>
        <end position="17"/>
    </location>
</feature>
<keyword evidence="12" id="KW-0472">Membrane</keyword>
<name>A0A815MCG6_9BILA</name>
<dbReference type="GO" id="GO:0005789">
    <property type="term" value="C:endoplasmic reticulum membrane"/>
    <property type="evidence" value="ECO:0007669"/>
    <property type="project" value="UniProtKB-SubCell"/>
</dbReference>
<comment type="similarity">
    <text evidence="3">Belongs to the TRAP-delta family.</text>
</comment>
<comment type="subcellular location">
    <subcellularLocation>
        <location evidence="2">Endoplasmic reticulum membrane</location>
        <topology evidence="2">Single-pass type I membrane protein</topology>
    </subcellularLocation>
</comment>
<feature type="chain" id="PRO_5035687402" description="Translocon-associated protein subunit delta" evidence="15">
    <location>
        <begin position="18"/>
        <end position="168"/>
    </location>
</feature>
<keyword evidence="6" id="KW-1017">Isopeptide bond</keyword>
<evidence type="ECO:0000313" key="18">
    <source>
        <dbReference type="EMBL" id="CAF2101769.1"/>
    </source>
</evidence>
<comment type="function">
    <text evidence="1">TRAP proteins are part of a complex whose function is to bind calcium to the ER membrane and thereby regulate the retention of ER resident proteins.</text>
</comment>
<dbReference type="Proteomes" id="UP000663855">
    <property type="component" value="Unassembled WGS sequence"/>
</dbReference>
<comment type="caution">
    <text evidence="17">The sequence shown here is derived from an EMBL/GenBank/DDBJ whole genome shotgun (WGS) entry which is preliminary data.</text>
</comment>
<evidence type="ECO:0000313" key="21">
    <source>
        <dbReference type="EMBL" id="CAF3998927.1"/>
    </source>
</evidence>
<dbReference type="Proteomes" id="UP000663866">
    <property type="component" value="Unassembled WGS sequence"/>
</dbReference>
<dbReference type="PANTHER" id="PTHR12731">
    <property type="entry name" value="TRANSLOCON-ASSOCIATED PROTEIN, DELTA SUBUNIT"/>
    <property type="match status" value="1"/>
</dbReference>
<keyword evidence="8 15" id="KW-0732">Signal</keyword>
<dbReference type="EMBL" id="CAJNOV010005551">
    <property type="protein sequence ID" value="CAF1213901.1"/>
    <property type="molecule type" value="Genomic_DNA"/>
</dbReference>
<evidence type="ECO:0000256" key="4">
    <source>
        <dbReference type="ARBA" id="ARBA00011819"/>
    </source>
</evidence>
<evidence type="ECO:0000256" key="8">
    <source>
        <dbReference type="ARBA" id="ARBA00022729"/>
    </source>
</evidence>
<evidence type="ECO:0000256" key="1">
    <source>
        <dbReference type="ARBA" id="ARBA00002838"/>
    </source>
</evidence>
<keyword evidence="7" id="KW-0812">Transmembrane</keyword>
<dbReference type="Proteomes" id="UP000681967">
    <property type="component" value="Unassembled WGS sequence"/>
</dbReference>
<evidence type="ECO:0000256" key="5">
    <source>
        <dbReference type="ARBA" id="ARBA00014387"/>
    </source>
</evidence>